<evidence type="ECO:0000256" key="5">
    <source>
        <dbReference type="SAM" id="MobiDB-lite"/>
    </source>
</evidence>
<keyword evidence="1 4" id="KW-0479">Metal-binding</keyword>
<gene>
    <name evidence="7" type="ORF">OSB1V03_LOCUS10248</name>
</gene>
<name>A0A7R9Q2D8_9ACAR</name>
<proteinExistence type="predicted"/>
<evidence type="ECO:0000256" key="3">
    <source>
        <dbReference type="ARBA" id="ARBA00022833"/>
    </source>
</evidence>
<evidence type="ECO:0000256" key="4">
    <source>
        <dbReference type="PROSITE-ProRule" id="PRU00723"/>
    </source>
</evidence>
<dbReference type="OrthoDB" id="10072532at2759"/>
<feature type="non-terminal residue" evidence="7">
    <location>
        <position position="1"/>
    </location>
</feature>
<feature type="region of interest" description="Disordered" evidence="5">
    <location>
        <begin position="217"/>
        <end position="248"/>
    </location>
</feature>
<sequence>AEPQLVVVLLLQRRHHLRAVAQSVALLQRVDQVGFHGGARLTAHQLVFGEVAEVDGDRPGDARAQQVEQHAHRVVPGIQGLESRGHCCHTDHFKGVPSLSSQRSPVSRFSRNKCFNAFSKTSGNGSQAYVVGLWRVERRLLLGVEAKGHRQIPQGRVVAESRPVGASPRCPPSRAEAPPLPPPLRAPPAAEAVSAPNRNNSARNRVFNCLCSSGELEDDDDLEEGEVKEEEEEGEAEGRAHQRVVAPEEARSTTSICRFYGRGQCTWGNNCRFVHPTGAQHKRAPPPLPSQPPPPAVVVQRVRPREQFFPEGESAWERGLKQAKEMIVRATKRKEEELDFEDKRFHLGVDEQPSRDSLSPKYERKDDEYERRRRLAFESAPWNNDPEPPPPAQTKARANAETFRDPWRRSKSPPSQPLAPKRQRSETRAKRSHSMSSISASGSESSFSGSASESVSESSGDEKRRRYRKTVSEKTRTFKKEKDNNNEYDSWSESLSESEDSMSSYYSESDNQSEERKASGAPPPPKRAKVAPQTAESAKKSPIKMTFLKKSHNLKETLSVSKLNGEDIAAEEEEERLSPALSPFDALSPKNTAKSISSASPALSLDAASTSPPKHSDSKSLLATVSRREELLQQLKAVEDAIARKRSKIN</sequence>
<dbReference type="EMBL" id="OC861943">
    <property type="protein sequence ID" value="CAD7629833.1"/>
    <property type="molecule type" value="Genomic_DNA"/>
</dbReference>
<feature type="compositionally biased region" description="Low complexity" evidence="5">
    <location>
        <begin position="593"/>
        <end position="613"/>
    </location>
</feature>
<dbReference type="InterPro" id="IPR036855">
    <property type="entry name" value="Znf_CCCH_sf"/>
</dbReference>
<feature type="compositionally biased region" description="Basic and acidic residues" evidence="5">
    <location>
        <begin position="361"/>
        <end position="371"/>
    </location>
</feature>
<dbReference type="Gene3D" id="4.10.1000.10">
    <property type="entry name" value="Zinc finger, CCCH-type"/>
    <property type="match status" value="1"/>
</dbReference>
<feature type="region of interest" description="Disordered" evidence="5">
    <location>
        <begin position="331"/>
        <end position="621"/>
    </location>
</feature>
<reference evidence="7" key="1">
    <citation type="submission" date="2020-11" db="EMBL/GenBank/DDBJ databases">
        <authorList>
            <person name="Tran Van P."/>
        </authorList>
    </citation>
    <scope>NUCLEOTIDE SEQUENCE</scope>
</reference>
<dbReference type="InterPro" id="IPR052647">
    <property type="entry name" value="Zinc_finger_CCCH-type"/>
</dbReference>
<dbReference type="EMBL" id="CAJPIZ010007368">
    <property type="protein sequence ID" value="CAG2110263.1"/>
    <property type="molecule type" value="Genomic_DNA"/>
</dbReference>
<feature type="zinc finger region" description="C3H1-type" evidence="4">
    <location>
        <begin position="251"/>
        <end position="278"/>
    </location>
</feature>
<feature type="compositionally biased region" description="Basic and acidic residues" evidence="5">
    <location>
        <begin position="460"/>
        <end position="485"/>
    </location>
</feature>
<keyword evidence="3 4" id="KW-0862">Zinc</keyword>
<protein>
    <recommendedName>
        <fullName evidence="6">C3H1-type domain-containing protein</fullName>
    </recommendedName>
</protein>
<dbReference type="Pfam" id="PF18044">
    <property type="entry name" value="zf-CCCH_4"/>
    <property type="match status" value="1"/>
</dbReference>
<keyword evidence="8" id="KW-1185">Reference proteome</keyword>
<dbReference type="GO" id="GO:0003723">
    <property type="term" value="F:RNA binding"/>
    <property type="evidence" value="ECO:0007669"/>
    <property type="project" value="TreeGrafter"/>
</dbReference>
<dbReference type="InterPro" id="IPR000571">
    <property type="entry name" value="Znf_CCCH"/>
</dbReference>
<organism evidence="7">
    <name type="scientific">Medioppia subpectinata</name>
    <dbReference type="NCBI Taxonomy" id="1979941"/>
    <lineage>
        <taxon>Eukaryota</taxon>
        <taxon>Metazoa</taxon>
        <taxon>Ecdysozoa</taxon>
        <taxon>Arthropoda</taxon>
        <taxon>Chelicerata</taxon>
        <taxon>Arachnida</taxon>
        <taxon>Acari</taxon>
        <taxon>Acariformes</taxon>
        <taxon>Sarcoptiformes</taxon>
        <taxon>Oribatida</taxon>
        <taxon>Brachypylina</taxon>
        <taxon>Oppioidea</taxon>
        <taxon>Oppiidae</taxon>
        <taxon>Medioppia</taxon>
    </lineage>
</organism>
<dbReference type="AlphaFoldDB" id="A0A7R9Q2D8"/>
<dbReference type="InterPro" id="IPR041367">
    <property type="entry name" value="Znf-CCCH_4"/>
</dbReference>
<keyword evidence="2 4" id="KW-0863">Zinc-finger</keyword>
<feature type="compositionally biased region" description="Low complexity" evidence="5">
    <location>
        <begin position="487"/>
        <end position="510"/>
    </location>
</feature>
<dbReference type="SUPFAM" id="SSF90229">
    <property type="entry name" value="CCCH zinc finger"/>
    <property type="match status" value="1"/>
</dbReference>
<dbReference type="PANTHER" id="PTHR46582">
    <property type="entry name" value="ZINC FINGER CCCH DOMAIN-CONTAINING PROTEIN 18"/>
    <property type="match status" value="1"/>
</dbReference>
<feature type="compositionally biased region" description="Low complexity" evidence="5">
    <location>
        <begin position="187"/>
        <end position="197"/>
    </location>
</feature>
<evidence type="ECO:0000256" key="1">
    <source>
        <dbReference type="ARBA" id="ARBA00022723"/>
    </source>
</evidence>
<dbReference type="Proteomes" id="UP000759131">
    <property type="component" value="Unassembled WGS sequence"/>
</dbReference>
<evidence type="ECO:0000313" key="8">
    <source>
        <dbReference type="Proteomes" id="UP000759131"/>
    </source>
</evidence>
<evidence type="ECO:0000256" key="2">
    <source>
        <dbReference type="ARBA" id="ARBA00022771"/>
    </source>
</evidence>
<dbReference type="PROSITE" id="PS50103">
    <property type="entry name" value="ZF_C3H1"/>
    <property type="match status" value="1"/>
</dbReference>
<accession>A0A7R9Q2D8</accession>
<feature type="compositionally biased region" description="Basic and acidic residues" evidence="5">
    <location>
        <begin position="236"/>
        <end position="248"/>
    </location>
</feature>
<feature type="compositionally biased region" description="Acidic residues" evidence="5">
    <location>
        <begin position="217"/>
        <end position="235"/>
    </location>
</feature>
<feature type="compositionally biased region" description="Basic and acidic residues" evidence="5">
    <location>
        <begin position="331"/>
        <end position="354"/>
    </location>
</feature>
<dbReference type="GO" id="GO:0071011">
    <property type="term" value="C:precatalytic spliceosome"/>
    <property type="evidence" value="ECO:0007669"/>
    <property type="project" value="TreeGrafter"/>
</dbReference>
<dbReference type="GO" id="GO:0008270">
    <property type="term" value="F:zinc ion binding"/>
    <property type="evidence" value="ECO:0007669"/>
    <property type="project" value="UniProtKB-KW"/>
</dbReference>
<dbReference type="PANTHER" id="PTHR46582:SF1">
    <property type="entry name" value="ZINC FINGER CCCH DOMAIN-CONTAINING PROTEIN 18"/>
    <property type="match status" value="1"/>
</dbReference>
<feature type="compositionally biased region" description="Low complexity" evidence="5">
    <location>
        <begin position="434"/>
        <end position="458"/>
    </location>
</feature>
<evidence type="ECO:0000313" key="7">
    <source>
        <dbReference type="EMBL" id="CAD7629833.1"/>
    </source>
</evidence>
<feature type="region of interest" description="Disordered" evidence="5">
    <location>
        <begin position="150"/>
        <end position="197"/>
    </location>
</feature>
<feature type="domain" description="C3H1-type" evidence="6">
    <location>
        <begin position="251"/>
        <end position="278"/>
    </location>
</feature>
<evidence type="ECO:0000259" key="6">
    <source>
        <dbReference type="PROSITE" id="PS50103"/>
    </source>
</evidence>